<organism evidence="9 10">
    <name type="scientific">Paenibacillus oryzae</name>
    <dbReference type="NCBI Taxonomy" id="1844972"/>
    <lineage>
        <taxon>Bacteria</taxon>
        <taxon>Bacillati</taxon>
        <taxon>Bacillota</taxon>
        <taxon>Bacilli</taxon>
        <taxon>Bacillales</taxon>
        <taxon>Paenibacillaceae</taxon>
        <taxon>Paenibacillus</taxon>
    </lineage>
</organism>
<keyword evidence="3" id="KW-1003">Cell membrane</keyword>
<dbReference type="GO" id="GO:0005886">
    <property type="term" value="C:plasma membrane"/>
    <property type="evidence" value="ECO:0007669"/>
    <property type="project" value="UniProtKB-SubCell"/>
</dbReference>
<proteinExistence type="inferred from homology"/>
<evidence type="ECO:0000313" key="10">
    <source>
        <dbReference type="Proteomes" id="UP000092024"/>
    </source>
</evidence>
<feature type="transmembrane region" description="Helical" evidence="7">
    <location>
        <begin position="77"/>
        <end position="100"/>
    </location>
</feature>
<dbReference type="InterPro" id="IPR035906">
    <property type="entry name" value="MetI-like_sf"/>
</dbReference>
<evidence type="ECO:0000313" key="9">
    <source>
        <dbReference type="EMBL" id="OBR64145.1"/>
    </source>
</evidence>
<keyword evidence="5 7" id="KW-1133">Transmembrane helix</keyword>
<evidence type="ECO:0000259" key="8">
    <source>
        <dbReference type="PROSITE" id="PS50928"/>
    </source>
</evidence>
<dbReference type="GO" id="GO:0042918">
    <property type="term" value="P:alkanesulfonate transmembrane transport"/>
    <property type="evidence" value="ECO:0007669"/>
    <property type="project" value="UniProtKB-ARBA"/>
</dbReference>
<comment type="similarity">
    <text evidence="7">Belongs to the binding-protein-dependent transport system permease family.</text>
</comment>
<dbReference type="PANTHER" id="PTHR30151">
    <property type="entry name" value="ALKANE SULFONATE ABC TRANSPORTER-RELATED, MEMBRANE SUBUNIT"/>
    <property type="match status" value="1"/>
</dbReference>
<dbReference type="FunFam" id="1.10.3720.10:FF:000003">
    <property type="entry name" value="Aliphatic sulfonate ABC transporter permease"/>
    <property type="match status" value="1"/>
</dbReference>
<evidence type="ECO:0000256" key="1">
    <source>
        <dbReference type="ARBA" id="ARBA00004651"/>
    </source>
</evidence>
<evidence type="ECO:0000256" key="4">
    <source>
        <dbReference type="ARBA" id="ARBA00022692"/>
    </source>
</evidence>
<feature type="transmembrane region" description="Helical" evidence="7">
    <location>
        <begin position="112"/>
        <end position="130"/>
    </location>
</feature>
<dbReference type="PANTHER" id="PTHR30151:SF38">
    <property type="entry name" value="ALIPHATIC SULFONATES TRANSPORT PERMEASE PROTEIN SSUC-RELATED"/>
    <property type="match status" value="1"/>
</dbReference>
<keyword evidence="10" id="KW-1185">Reference proteome</keyword>
<dbReference type="Pfam" id="PF00528">
    <property type="entry name" value="BPD_transp_1"/>
    <property type="match status" value="1"/>
</dbReference>
<feature type="domain" description="ABC transmembrane type-1" evidence="8">
    <location>
        <begin position="66"/>
        <end position="250"/>
    </location>
</feature>
<comment type="subcellular location">
    <subcellularLocation>
        <location evidence="1 7">Cell membrane</location>
        <topology evidence="1 7">Multi-pass membrane protein</topology>
    </subcellularLocation>
</comment>
<feature type="transmembrane region" description="Helical" evidence="7">
    <location>
        <begin position="232"/>
        <end position="250"/>
    </location>
</feature>
<dbReference type="InterPro" id="IPR000515">
    <property type="entry name" value="MetI-like"/>
</dbReference>
<feature type="transmembrane region" description="Helical" evidence="7">
    <location>
        <begin position="200"/>
        <end position="220"/>
    </location>
</feature>
<evidence type="ECO:0000256" key="7">
    <source>
        <dbReference type="RuleBase" id="RU363032"/>
    </source>
</evidence>
<dbReference type="STRING" id="1844972.A7K91_15910"/>
<keyword evidence="4 7" id="KW-0812">Transmembrane</keyword>
<dbReference type="SUPFAM" id="SSF161098">
    <property type="entry name" value="MetI-like"/>
    <property type="match status" value="1"/>
</dbReference>
<protein>
    <submittedName>
        <fullName evidence="9">ABC transporter permease</fullName>
    </submittedName>
</protein>
<sequence>MTGRLTGKSSGLLERVPPYLHGWILPIGVVVLWQLSGTFGWISADQLPAPTAIIKSYYTEAVNGELWRHLFISLKRVIFGFALGTLTGLLLGLFTGLGRIAGKMLDPSLQMLRTVPLLALIPLFILWFGIGEFSKILMISLGAFFPVYVNTYLGVRSVESKLYQVTQILNYSTWQRLTKLILPSALPNVLLGFRLAAGNAWLVLVVAEMMATSAGIGYMIQDARTYTRTDIVFAGILIFALAGRLSDLAVRRLEKKWLGWRDVYKG</sequence>
<feature type="transmembrane region" description="Helical" evidence="7">
    <location>
        <begin position="20"/>
        <end position="42"/>
    </location>
</feature>
<reference evidence="9 10" key="1">
    <citation type="submission" date="2016-05" db="EMBL/GenBank/DDBJ databases">
        <title>Paenibacillus oryzae. sp. nov., isolated from the rice root.</title>
        <authorList>
            <person name="Zhang J."/>
            <person name="Zhang X."/>
        </authorList>
    </citation>
    <scope>NUCLEOTIDE SEQUENCE [LARGE SCALE GENOMIC DNA]</scope>
    <source>
        <strain evidence="9 10">1DrF-4</strain>
    </source>
</reference>
<keyword evidence="2 7" id="KW-0813">Transport</keyword>
<evidence type="ECO:0000256" key="6">
    <source>
        <dbReference type="ARBA" id="ARBA00023136"/>
    </source>
</evidence>
<keyword evidence="6 7" id="KW-0472">Membrane</keyword>
<dbReference type="EMBL" id="LYPA01000066">
    <property type="protein sequence ID" value="OBR64145.1"/>
    <property type="molecule type" value="Genomic_DNA"/>
</dbReference>
<dbReference type="AlphaFoldDB" id="A0A1A5YFH2"/>
<evidence type="ECO:0000256" key="3">
    <source>
        <dbReference type="ARBA" id="ARBA00022475"/>
    </source>
</evidence>
<evidence type="ECO:0000256" key="2">
    <source>
        <dbReference type="ARBA" id="ARBA00022448"/>
    </source>
</evidence>
<dbReference type="CDD" id="cd06261">
    <property type="entry name" value="TM_PBP2"/>
    <property type="match status" value="1"/>
</dbReference>
<name>A0A1A5YFH2_9BACL</name>
<dbReference type="PROSITE" id="PS50928">
    <property type="entry name" value="ABC_TM1"/>
    <property type="match status" value="1"/>
</dbReference>
<feature type="transmembrane region" description="Helical" evidence="7">
    <location>
        <begin position="136"/>
        <end position="155"/>
    </location>
</feature>
<dbReference type="Gene3D" id="1.10.3720.10">
    <property type="entry name" value="MetI-like"/>
    <property type="match status" value="1"/>
</dbReference>
<comment type="caution">
    <text evidence="9">The sequence shown here is derived from an EMBL/GenBank/DDBJ whole genome shotgun (WGS) entry which is preliminary data.</text>
</comment>
<accession>A0A1A5YFH2</accession>
<gene>
    <name evidence="9" type="ORF">A7K91_15910</name>
</gene>
<dbReference type="Proteomes" id="UP000092024">
    <property type="component" value="Unassembled WGS sequence"/>
</dbReference>
<evidence type="ECO:0000256" key="5">
    <source>
        <dbReference type="ARBA" id="ARBA00022989"/>
    </source>
</evidence>